<organism evidence="3 4">
    <name type="scientific">Neptuniibacter caesariensis</name>
    <dbReference type="NCBI Taxonomy" id="207954"/>
    <lineage>
        <taxon>Bacteria</taxon>
        <taxon>Pseudomonadati</taxon>
        <taxon>Pseudomonadota</taxon>
        <taxon>Gammaproteobacteria</taxon>
        <taxon>Oceanospirillales</taxon>
        <taxon>Oceanospirillaceae</taxon>
        <taxon>Neptuniibacter</taxon>
    </lineage>
</organism>
<dbReference type="GO" id="GO:0090071">
    <property type="term" value="P:negative regulation of ribosome biogenesis"/>
    <property type="evidence" value="ECO:0007669"/>
    <property type="project" value="UniProtKB-UniRule"/>
</dbReference>
<dbReference type="InterPro" id="IPR043519">
    <property type="entry name" value="NT_sf"/>
</dbReference>
<evidence type="ECO:0000256" key="1">
    <source>
        <dbReference type="ARBA" id="ARBA00010574"/>
    </source>
</evidence>
<evidence type="ECO:0000256" key="2">
    <source>
        <dbReference type="HAMAP-Rule" id="MF_01477"/>
    </source>
</evidence>
<comment type="subunit">
    <text evidence="2">Interacts with ribosomal protein uL14 (rplN).</text>
</comment>
<dbReference type="PANTHER" id="PTHR21043:SF0">
    <property type="entry name" value="MITOCHONDRIAL ASSEMBLY OF RIBOSOMAL LARGE SUBUNIT PROTEIN 1"/>
    <property type="match status" value="1"/>
</dbReference>
<dbReference type="InterPro" id="IPR004394">
    <property type="entry name" value="Iojap/RsfS/C7orf30"/>
</dbReference>
<dbReference type="Pfam" id="PF02410">
    <property type="entry name" value="RsfS"/>
    <property type="match status" value="1"/>
</dbReference>
<dbReference type="EMBL" id="PDSG01000004">
    <property type="protein sequence ID" value="PIE20777.1"/>
    <property type="molecule type" value="Genomic_DNA"/>
</dbReference>
<keyword evidence="2" id="KW-0810">Translation regulation</keyword>
<sequence>MQTEKILELVHHALEDMKAKEITDLDVRGRSTVTDYMVIASGTSKRHVAAVAEDVIVKVKEAGLMPLGAEGQGASDWILVDLGDVVVHIMMPDARSFYDLERLWGVAADK</sequence>
<dbReference type="SUPFAM" id="SSF81301">
    <property type="entry name" value="Nucleotidyltransferase"/>
    <property type="match status" value="1"/>
</dbReference>
<dbReference type="PANTHER" id="PTHR21043">
    <property type="entry name" value="IOJAP SUPERFAMILY ORTHOLOG"/>
    <property type="match status" value="1"/>
</dbReference>
<dbReference type="Gene3D" id="3.30.460.10">
    <property type="entry name" value="Beta Polymerase, domain 2"/>
    <property type="match status" value="1"/>
</dbReference>
<keyword evidence="2" id="KW-0963">Cytoplasm</keyword>
<dbReference type="NCBIfam" id="TIGR00090">
    <property type="entry name" value="rsfS_iojap_ybeB"/>
    <property type="match status" value="1"/>
</dbReference>
<protein>
    <recommendedName>
        <fullName evidence="2">Ribosomal silencing factor RsfS</fullName>
    </recommendedName>
</protein>
<comment type="similarity">
    <text evidence="1 2">Belongs to the Iojap/RsfS family.</text>
</comment>
<keyword evidence="2" id="KW-0678">Repressor</keyword>
<dbReference type="GO" id="GO:0005737">
    <property type="term" value="C:cytoplasm"/>
    <property type="evidence" value="ECO:0007669"/>
    <property type="project" value="UniProtKB-SubCell"/>
</dbReference>
<proteinExistence type="inferred from homology"/>
<dbReference type="GO" id="GO:0017148">
    <property type="term" value="P:negative regulation of translation"/>
    <property type="evidence" value="ECO:0007669"/>
    <property type="project" value="UniProtKB-UniRule"/>
</dbReference>
<gene>
    <name evidence="2 3" type="primary">rsfS</name>
    <name evidence="3" type="ORF">CSA61_01060</name>
</gene>
<comment type="subcellular location">
    <subcellularLocation>
        <location evidence="2">Cytoplasm</location>
    </subcellularLocation>
</comment>
<evidence type="ECO:0000313" key="4">
    <source>
        <dbReference type="Proteomes" id="UP000242733"/>
    </source>
</evidence>
<evidence type="ECO:0000313" key="3">
    <source>
        <dbReference type="EMBL" id="PIE20777.1"/>
    </source>
</evidence>
<reference evidence="3 4" key="1">
    <citation type="submission" date="2017-10" db="EMBL/GenBank/DDBJ databases">
        <title>Novel microbial diversity and functional potential in the marine mammal oral microbiome.</title>
        <authorList>
            <person name="Dudek N.K."/>
            <person name="Sun C.L."/>
            <person name="Burstein D."/>
            <person name="Kantor R.S."/>
            <person name="Aliaga Goltsman D.S."/>
            <person name="Bik E.M."/>
            <person name="Thomas B.C."/>
            <person name="Banfield J.F."/>
            <person name="Relman D.A."/>
        </authorList>
    </citation>
    <scope>NUCLEOTIDE SEQUENCE [LARGE SCALE GENOMIC DNA]</scope>
    <source>
        <strain evidence="3">DOLJORAL78_49_30</strain>
    </source>
</reference>
<comment type="caution">
    <text evidence="3">The sequence shown here is derived from an EMBL/GenBank/DDBJ whole genome shotgun (WGS) entry which is preliminary data.</text>
</comment>
<dbReference type="GO" id="GO:0042256">
    <property type="term" value="P:cytosolic ribosome assembly"/>
    <property type="evidence" value="ECO:0007669"/>
    <property type="project" value="UniProtKB-UniRule"/>
</dbReference>
<accession>A0A2G6JBG4</accession>
<dbReference type="GO" id="GO:0043023">
    <property type="term" value="F:ribosomal large subunit binding"/>
    <property type="evidence" value="ECO:0007669"/>
    <property type="project" value="TreeGrafter"/>
</dbReference>
<dbReference type="HAMAP" id="MF_01477">
    <property type="entry name" value="Iojap_RsfS"/>
    <property type="match status" value="1"/>
</dbReference>
<dbReference type="AlphaFoldDB" id="A0A2G6JBG4"/>
<name>A0A2G6JBG4_NEPCE</name>
<comment type="function">
    <text evidence="2">Functions as a ribosomal silencing factor. Interacts with ribosomal protein uL14 (rplN), blocking formation of intersubunit bridge B8. Prevents association of the 30S and 50S ribosomal subunits and the formation of functional ribosomes, thus repressing translation.</text>
</comment>
<dbReference type="Proteomes" id="UP000242733">
    <property type="component" value="Unassembled WGS sequence"/>
</dbReference>